<dbReference type="EMBL" id="PJQY01000060">
    <property type="protein sequence ID" value="PQQ19689.1"/>
    <property type="molecule type" value="Genomic_DNA"/>
</dbReference>
<evidence type="ECO:0000313" key="2">
    <source>
        <dbReference type="EMBL" id="PQQ19689.1"/>
    </source>
</evidence>
<sequence>MSGGQNNLCRQPCMHDFRVEADAAIIDVTLTAYFNEQTKHVHTWYGSLTSSSFETEHQPSTVC</sequence>
<gene>
    <name evidence="2" type="ORF">Pyn_22620</name>
</gene>
<dbReference type="Pfam" id="PF19331">
    <property type="entry name" value="MCCA_BT"/>
    <property type="match status" value="1"/>
</dbReference>
<accession>A0A314ZK59</accession>
<reference evidence="2 3" key="1">
    <citation type="submission" date="2018-02" db="EMBL/GenBank/DDBJ databases">
        <title>Draft genome of wild Prunus yedoensis var. nudiflora.</title>
        <authorList>
            <person name="Baek S."/>
            <person name="Kim J.-H."/>
            <person name="Choi K."/>
            <person name="Kim G.-B."/>
            <person name="Cho A."/>
            <person name="Jang H."/>
            <person name="Shin C.-H."/>
            <person name="Yu H.-J."/>
            <person name="Mun J.-H."/>
        </authorList>
    </citation>
    <scope>NUCLEOTIDE SEQUENCE [LARGE SCALE GENOMIC DNA]</scope>
    <source>
        <strain evidence="3">cv. Jeju island</strain>
        <tissue evidence="2">Leaf</tissue>
    </source>
</reference>
<organism evidence="2 3">
    <name type="scientific">Prunus yedoensis var. nudiflora</name>
    <dbReference type="NCBI Taxonomy" id="2094558"/>
    <lineage>
        <taxon>Eukaryota</taxon>
        <taxon>Viridiplantae</taxon>
        <taxon>Streptophyta</taxon>
        <taxon>Embryophyta</taxon>
        <taxon>Tracheophyta</taxon>
        <taxon>Spermatophyta</taxon>
        <taxon>Magnoliopsida</taxon>
        <taxon>eudicotyledons</taxon>
        <taxon>Gunneridae</taxon>
        <taxon>Pentapetalae</taxon>
        <taxon>rosids</taxon>
        <taxon>fabids</taxon>
        <taxon>Rosales</taxon>
        <taxon>Rosaceae</taxon>
        <taxon>Amygdaloideae</taxon>
        <taxon>Amygdaleae</taxon>
        <taxon>Prunus</taxon>
    </lineage>
</organism>
<comment type="caution">
    <text evidence="2">The sequence shown here is derived from an EMBL/GenBank/DDBJ whole genome shotgun (WGS) entry which is preliminary data.</text>
</comment>
<evidence type="ECO:0000313" key="3">
    <source>
        <dbReference type="Proteomes" id="UP000250321"/>
    </source>
</evidence>
<dbReference type="AlphaFoldDB" id="A0A314ZK59"/>
<dbReference type="Proteomes" id="UP000250321">
    <property type="component" value="Unassembled WGS sequence"/>
</dbReference>
<evidence type="ECO:0000259" key="1">
    <source>
        <dbReference type="Pfam" id="PF19331"/>
    </source>
</evidence>
<proteinExistence type="predicted"/>
<name>A0A314ZK59_PRUYE</name>
<keyword evidence="3" id="KW-1185">Reference proteome</keyword>
<feature type="domain" description="Methylcrotonoyl-CoA carboxylase subunit alpha BT" evidence="1">
    <location>
        <begin position="15"/>
        <end position="48"/>
    </location>
</feature>
<protein>
    <recommendedName>
        <fullName evidence="1">Methylcrotonoyl-CoA carboxylase subunit alpha BT domain-containing protein</fullName>
    </recommendedName>
</protein>
<dbReference type="InterPro" id="IPR045774">
    <property type="entry name" value="MCCA_BT_dom"/>
</dbReference>